<comment type="caution">
    <text evidence="1">The sequence shown here is derived from an EMBL/GenBank/DDBJ whole genome shotgun (WGS) entry which is preliminary data.</text>
</comment>
<evidence type="ECO:0000313" key="2">
    <source>
        <dbReference type="Proteomes" id="UP001589793"/>
    </source>
</evidence>
<evidence type="ECO:0000313" key="1">
    <source>
        <dbReference type="EMBL" id="MFC0672329.1"/>
    </source>
</evidence>
<dbReference type="RefSeq" id="WP_376977057.1">
    <property type="nucleotide sequence ID" value="NZ_JBHLSV010000001.1"/>
</dbReference>
<reference evidence="1 2" key="1">
    <citation type="submission" date="2024-09" db="EMBL/GenBank/DDBJ databases">
        <authorList>
            <person name="Sun Q."/>
            <person name="Mori K."/>
        </authorList>
    </citation>
    <scope>NUCLEOTIDE SEQUENCE [LARGE SCALE GENOMIC DNA]</scope>
    <source>
        <strain evidence="1 2">CICC 10874</strain>
    </source>
</reference>
<organism evidence="1 2">
    <name type="scientific">Brachybacterium hainanense</name>
    <dbReference type="NCBI Taxonomy" id="1541174"/>
    <lineage>
        <taxon>Bacteria</taxon>
        <taxon>Bacillati</taxon>
        <taxon>Actinomycetota</taxon>
        <taxon>Actinomycetes</taxon>
        <taxon>Micrococcales</taxon>
        <taxon>Dermabacteraceae</taxon>
        <taxon>Brachybacterium</taxon>
    </lineage>
</organism>
<gene>
    <name evidence="1" type="ORF">ACFFF6_00010</name>
</gene>
<name>A0ABV6R5S1_9MICO</name>
<dbReference type="EMBL" id="JBHLSV010000001">
    <property type="protein sequence ID" value="MFC0672329.1"/>
    <property type="molecule type" value="Genomic_DNA"/>
</dbReference>
<accession>A0ABV6R5S1</accession>
<evidence type="ECO:0008006" key="3">
    <source>
        <dbReference type="Google" id="ProtNLM"/>
    </source>
</evidence>
<dbReference type="SUPFAM" id="SSF55874">
    <property type="entry name" value="ATPase domain of HSP90 chaperone/DNA topoisomerase II/histidine kinase"/>
    <property type="match status" value="1"/>
</dbReference>
<dbReference type="Proteomes" id="UP001589793">
    <property type="component" value="Unassembled WGS sequence"/>
</dbReference>
<sequence>MPLEDELANAADLLRAAGAHVDLDVAPQVPRAPAHVLGPVIRETTTNVLRHGGGRWARLALHLDGASWRYEIVNDLPVAPAAPTLMPGSGTGLAGIDRRLQESGGALDVREEDGTFALVATVPDPAGSPR</sequence>
<dbReference type="InterPro" id="IPR036890">
    <property type="entry name" value="HATPase_C_sf"/>
</dbReference>
<protein>
    <recommendedName>
        <fullName evidence="3">Histidine kinase/HSP90-like ATPase domain-containing protein</fullName>
    </recommendedName>
</protein>
<dbReference type="Gene3D" id="3.30.565.10">
    <property type="entry name" value="Histidine kinase-like ATPase, C-terminal domain"/>
    <property type="match status" value="1"/>
</dbReference>
<keyword evidence="2" id="KW-1185">Reference proteome</keyword>
<proteinExistence type="predicted"/>